<organism evidence="1 2">
    <name type="scientific">Rotaria magnacalcarata</name>
    <dbReference type="NCBI Taxonomy" id="392030"/>
    <lineage>
        <taxon>Eukaryota</taxon>
        <taxon>Metazoa</taxon>
        <taxon>Spiralia</taxon>
        <taxon>Gnathifera</taxon>
        <taxon>Rotifera</taxon>
        <taxon>Eurotatoria</taxon>
        <taxon>Bdelloidea</taxon>
        <taxon>Philodinida</taxon>
        <taxon>Philodinidae</taxon>
        <taxon>Rotaria</taxon>
    </lineage>
</organism>
<feature type="non-terminal residue" evidence="1">
    <location>
        <position position="1"/>
    </location>
</feature>
<dbReference type="EMBL" id="CAJOBJ010333732">
    <property type="protein sequence ID" value="CAF5186190.1"/>
    <property type="molecule type" value="Genomic_DNA"/>
</dbReference>
<dbReference type="AlphaFoldDB" id="A0A8S3HMR0"/>
<proteinExistence type="predicted"/>
<reference evidence="1" key="1">
    <citation type="submission" date="2021-02" db="EMBL/GenBank/DDBJ databases">
        <authorList>
            <person name="Nowell W R."/>
        </authorList>
    </citation>
    <scope>NUCLEOTIDE SEQUENCE</scope>
</reference>
<evidence type="ECO:0000313" key="2">
    <source>
        <dbReference type="Proteomes" id="UP000681720"/>
    </source>
</evidence>
<accession>A0A8S3HMR0</accession>
<evidence type="ECO:0000313" key="1">
    <source>
        <dbReference type="EMBL" id="CAF5186190.1"/>
    </source>
</evidence>
<protein>
    <submittedName>
        <fullName evidence="1">Uncharacterized protein</fullName>
    </submittedName>
</protein>
<sequence>SMTSNNVKVLLQDSYLNITSLKTIQRVYAFLFYNDQDLDGRYLSSLVLPQSQFNSPFYIQSPLTYISNLIPINVVKQRDVQQITFTGKVSRTLALTALINYWQNPIRQGLTNANVYIIQLQQYLVYSATQFYTTITYMVTTSNGYTVPSACFNPNLMQPLNGLCDPPNNYVAQVPFSYTASFIDLRGNYLTADLDQHNFQTLITDALQRAGISSTGKWRASHFSSDNTFTNNIQS</sequence>
<dbReference type="Proteomes" id="UP000681720">
    <property type="component" value="Unassembled WGS sequence"/>
</dbReference>
<comment type="caution">
    <text evidence="1">The sequence shown here is derived from an EMBL/GenBank/DDBJ whole genome shotgun (WGS) entry which is preliminary data.</text>
</comment>
<gene>
    <name evidence="1" type="ORF">GIL414_LOCUS71170</name>
</gene>
<name>A0A8S3HMR0_9BILA</name>